<dbReference type="AlphaFoldDB" id="A0A9X2GIL1"/>
<evidence type="ECO:0000313" key="3">
    <source>
        <dbReference type="Proteomes" id="UP001139648"/>
    </source>
</evidence>
<comment type="caution">
    <text evidence="2">The sequence shown here is derived from an EMBL/GenBank/DDBJ whole genome shotgun (WGS) entry which is preliminary data.</text>
</comment>
<sequence length="112" mass="12822">MLLCLVKALLLRRVTARCLRWLLKPFFAAGATMRDVLPAVDVRPDDSRWTYTWSGTAGIRHVPGWVGHRLAGMDQSRRPSLPVAVPSCRSDEPRRRHTSRSGEHEQRRPVLR</sequence>
<name>A0A9X2GIL1_9ACTN</name>
<feature type="region of interest" description="Disordered" evidence="1">
    <location>
        <begin position="73"/>
        <end position="112"/>
    </location>
</feature>
<organism evidence="2 3">
    <name type="scientific">Nonomuraea thailandensis</name>
    <dbReference type="NCBI Taxonomy" id="1188745"/>
    <lineage>
        <taxon>Bacteria</taxon>
        <taxon>Bacillati</taxon>
        <taxon>Actinomycetota</taxon>
        <taxon>Actinomycetes</taxon>
        <taxon>Streptosporangiales</taxon>
        <taxon>Streptosporangiaceae</taxon>
        <taxon>Nonomuraea</taxon>
    </lineage>
</organism>
<dbReference type="EMBL" id="JAMZEB010000002">
    <property type="protein sequence ID" value="MCP2358385.1"/>
    <property type="molecule type" value="Genomic_DNA"/>
</dbReference>
<dbReference type="RefSeq" id="WP_253745462.1">
    <property type="nucleotide sequence ID" value="NZ_BAABKA010000054.1"/>
</dbReference>
<reference evidence="2" key="1">
    <citation type="submission" date="2022-06" db="EMBL/GenBank/DDBJ databases">
        <title>Sequencing the genomes of 1000 actinobacteria strains.</title>
        <authorList>
            <person name="Klenk H.-P."/>
        </authorList>
    </citation>
    <scope>NUCLEOTIDE SEQUENCE</scope>
    <source>
        <strain evidence="2">DSM 46694</strain>
    </source>
</reference>
<gene>
    <name evidence="2" type="ORF">HD597_005405</name>
</gene>
<proteinExistence type="predicted"/>
<accession>A0A9X2GIL1</accession>
<dbReference type="Proteomes" id="UP001139648">
    <property type="component" value="Unassembled WGS sequence"/>
</dbReference>
<feature type="compositionally biased region" description="Basic and acidic residues" evidence="1">
    <location>
        <begin position="89"/>
        <end position="112"/>
    </location>
</feature>
<evidence type="ECO:0000256" key="1">
    <source>
        <dbReference type="SAM" id="MobiDB-lite"/>
    </source>
</evidence>
<protein>
    <submittedName>
        <fullName evidence="2">Uncharacterized protein</fullName>
    </submittedName>
</protein>
<keyword evidence="3" id="KW-1185">Reference proteome</keyword>
<evidence type="ECO:0000313" key="2">
    <source>
        <dbReference type="EMBL" id="MCP2358385.1"/>
    </source>
</evidence>